<evidence type="ECO:0000313" key="3">
    <source>
        <dbReference type="Proteomes" id="UP000824214"/>
    </source>
</evidence>
<gene>
    <name evidence="2" type="ORF">H9942_01105</name>
</gene>
<name>A0A9D2RZ39_9FIRM</name>
<evidence type="ECO:0000313" key="2">
    <source>
        <dbReference type="EMBL" id="HJB36650.1"/>
    </source>
</evidence>
<keyword evidence="1" id="KW-1133">Transmembrane helix</keyword>
<proteinExistence type="predicted"/>
<keyword evidence="1" id="KW-0472">Membrane</keyword>
<dbReference type="Proteomes" id="UP000824214">
    <property type="component" value="Unassembled WGS sequence"/>
</dbReference>
<keyword evidence="1" id="KW-0812">Transmembrane</keyword>
<protein>
    <submittedName>
        <fullName evidence="2">DUF2304 domain-containing protein</fullName>
    </submittedName>
</protein>
<reference evidence="2" key="2">
    <citation type="submission" date="2021-04" db="EMBL/GenBank/DDBJ databases">
        <authorList>
            <person name="Gilroy R."/>
        </authorList>
    </citation>
    <scope>NUCLEOTIDE SEQUENCE</scope>
    <source>
        <strain evidence="2">ChiBcolR8-3208</strain>
    </source>
</reference>
<dbReference type="Pfam" id="PF10066">
    <property type="entry name" value="DUF2304"/>
    <property type="match status" value="1"/>
</dbReference>
<dbReference type="AlphaFoldDB" id="A0A9D2RZ39"/>
<reference evidence="2" key="1">
    <citation type="journal article" date="2021" name="PeerJ">
        <title>Extensive microbial diversity within the chicken gut microbiome revealed by metagenomics and culture.</title>
        <authorList>
            <person name="Gilroy R."/>
            <person name="Ravi A."/>
            <person name="Getino M."/>
            <person name="Pursley I."/>
            <person name="Horton D.L."/>
            <person name="Alikhan N.F."/>
            <person name="Baker D."/>
            <person name="Gharbi K."/>
            <person name="Hall N."/>
            <person name="Watson M."/>
            <person name="Adriaenssens E.M."/>
            <person name="Foster-Nyarko E."/>
            <person name="Jarju S."/>
            <person name="Secka A."/>
            <person name="Antonio M."/>
            <person name="Oren A."/>
            <person name="Chaudhuri R.R."/>
            <person name="La Ragione R."/>
            <person name="Hildebrand F."/>
            <person name="Pallen M.J."/>
        </authorList>
    </citation>
    <scope>NUCLEOTIDE SEQUENCE</scope>
    <source>
        <strain evidence="2">ChiBcolR8-3208</strain>
    </source>
</reference>
<dbReference type="EMBL" id="DWXZ01000016">
    <property type="protein sequence ID" value="HJB36650.1"/>
    <property type="molecule type" value="Genomic_DNA"/>
</dbReference>
<organism evidence="2 3">
    <name type="scientific">Candidatus Acutalibacter ornithocaccae</name>
    <dbReference type="NCBI Taxonomy" id="2838416"/>
    <lineage>
        <taxon>Bacteria</taxon>
        <taxon>Bacillati</taxon>
        <taxon>Bacillota</taxon>
        <taxon>Clostridia</taxon>
        <taxon>Eubacteriales</taxon>
        <taxon>Acutalibacteraceae</taxon>
        <taxon>Acutalibacter</taxon>
    </lineage>
</organism>
<dbReference type="InterPro" id="IPR019277">
    <property type="entry name" value="DUF2304"/>
</dbReference>
<feature type="transmembrane region" description="Helical" evidence="1">
    <location>
        <begin position="69"/>
        <end position="89"/>
    </location>
</feature>
<feature type="transmembrane region" description="Helical" evidence="1">
    <location>
        <begin position="6"/>
        <end position="24"/>
    </location>
</feature>
<comment type="caution">
    <text evidence="2">The sequence shown here is derived from an EMBL/GenBank/DDBJ whole genome shotgun (WGS) entry which is preliminary data.</text>
</comment>
<sequence length="126" mass="14020">MSWILRAELIVLALVAIVVVIHAVNRRVLQLKYSLIWLLISLCLVAAALFPKIAFAVTALVGIETPSNLIFFLAIIALLGICFSLTVIVSRQEARIKRLIQILSIEHNELKGSEEEEDAATERDNK</sequence>
<accession>A0A9D2RZ39</accession>
<evidence type="ECO:0000256" key="1">
    <source>
        <dbReference type="SAM" id="Phobius"/>
    </source>
</evidence>
<feature type="transmembrane region" description="Helical" evidence="1">
    <location>
        <begin position="36"/>
        <end position="63"/>
    </location>
</feature>